<feature type="region of interest" description="Disordered" evidence="4">
    <location>
        <begin position="25"/>
        <end position="44"/>
    </location>
</feature>
<dbReference type="OrthoDB" id="668211at2759"/>
<feature type="chain" id="PRO_5012068438" description="Bowman-Birk serine protease inhibitors family domain-containing protein" evidence="5">
    <location>
        <begin position="16"/>
        <end position="128"/>
    </location>
</feature>
<dbReference type="SMART" id="SM00269">
    <property type="entry name" value="BowB"/>
    <property type="match status" value="1"/>
</dbReference>
<keyword evidence="5" id="KW-0732">Signal</keyword>
<evidence type="ECO:0000256" key="1">
    <source>
        <dbReference type="ARBA" id="ARBA00022690"/>
    </source>
</evidence>
<keyword evidence="1 3" id="KW-0646">Protease inhibitor</keyword>
<keyword evidence="3" id="KW-0722">Serine protease inhibitor</keyword>
<dbReference type="Gene3D" id="2.10.69.10">
    <property type="entry name" value="Cysteine Protease (Bromelain) Inhibitor, subunit H"/>
    <property type="match status" value="1"/>
</dbReference>
<protein>
    <recommendedName>
        <fullName evidence="6">Bowman-Birk serine protease inhibitors family domain-containing protein</fullName>
    </recommendedName>
</protein>
<dbReference type="GO" id="GO:0004867">
    <property type="term" value="F:serine-type endopeptidase inhibitor activity"/>
    <property type="evidence" value="ECO:0007669"/>
    <property type="project" value="UniProtKB-KW"/>
</dbReference>
<dbReference type="CDD" id="cd00023">
    <property type="entry name" value="BBI"/>
    <property type="match status" value="1"/>
</dbReference>
<evidence type="ECO:0000256" key="5">
    <source>
        <dbReference type="SAM" id="SignalP"/>
    </source>
</evidence>
<feature type="signal peptide" evidence="5">
    <location>
        <begin position="1"/>
        <end position="15"/>
    </location>
</feature>
<organism evidence="7 8">
    <name type="scientific">Dichanthelium oligosanthes</name>
    <dbReference type="NCBI Taxonomy" id="888268"/>
    <lineage>
        <taxon>Eukaryota</taxon>
        <taxon>Viridiplantae</taxon>
        <taxon>Streptophyta</taxon>
        <taxon>Embryophyta</taxon>
        <taxon>Tracheophyta</taxon>
        <taxon>Spermatophyta</taxon>
        <taxon>Magnoliopsida</taxon>
        <taxon>Liliopsida</taxon>
        <taxon>Poales</taxon>
        <taxon>Poaceae</taxon>
        <taxon>PACMAD clade</taxon>
        <taxon>Panicoideae</taxon>
        <taxon>Panicodae</taxon>
        <taxon>Paniceae</taxon>
        <taxon>Dichantheliinae</taxon>
        <taxon>Dichanthelium</taxon>
    </lineage>
</organism>
<reference evidence="7 8" key="1">
    <citation type="submission" date="2016-09" db="EMBL/GenBank/DDBJ databases">
        <title>The draft genome of Dichanthelium oligosanthes: A C3 panicoid grass species.</title>
        <authorList>
            <person name="Studer A.J."/>
            <person name="Schnable J.C."/>
            <person name="Brutnell T.P."/>
        </authorList>
    </citation>
    <scope>NUCLEOTIDE SEQUENCE [LARGE SCALE GENOMIC DNA]</scope>
    <source>
        <strain evidence="8">cv. Kellogg 1175</strain>
        <tissue evidence="7">Leaf</tissue>
    </source>
</reference>
<feature type="domain" description="Bowman-Birk serine protease inhibitors family" evidence="6">
    <location>
        <begin position="48"/>
        <end position="105"/>
    </location>
</feature>
<sequence length="128" mass="13803">LAVLAVLATLPLGKGHTASLAQLVGRRERGGRRESGGRRGHEREGVPCCDKCGLCLLMYPPQCNCMDFSERGCHPACRNCVRYIADGGIRDEPPVYRCADLPTSARAAARLQLLPRNLECGHLNAGSC</sequence>
<keyword evidence="2" id="KW-1015">Disulfide bond</keyword>
<proteinExistence type="inferred from homology"/>
<keyword evidence="8" id="KW-1185">Reference proteome</keyword>
<dbReference type="InterPro" id="IPR000877">
    <property type="entry name" value="Prot_inh_BBI"/>
</dbReference>
<dbReference type="InterPro" id="IPR035995">
    <property type="entry name" value="Bowman-Birk_prot_inh"/>
</dbReference>
<dbReference type="EMBL" id="LWDX02020347">
    <property type="protein sequence ID" value="OEL32801.1"/>
    <property type="molecule type" value="Genomic_DNA"/>
</dbReference>
<dbReference type="Proteomes" id="UP000095767">
    <property type="component" value="Unassembled WGS sequence"/>
</dbReference>
<evidence type="ECO:0000256" key="3">
    <source>
        <dbReference type="RuleBase" id="RU003856"/>
    </source>
</evidence>
<evidence type="ECO:0000256" key="4">
    <source>
        <dbReference type="SAM" id="MobiDB-lite"/>
    </source>
</evidence>
<comment type="caution">
    <text evidence="7">The sequence shown here is derived from an EMBL/GenBank/DDBJ whole genome shotgun (WGS) entry which is preliminary data.</text>
</comment>
<evidence type="ECO:0000256" key="2">
    <source>
        <dbReference type="ARBA" id="ARBA00023157"/>
    </source>
</evidence>
<dbReference type="GO" id="GO:0005576">
    <property type="term" value="C:extracellular region"/>
    <property type="evidence" value="ECO:0007669"/>
    <property type="project" value="InterPro"/>
</dbReference>
<dbReference type="Pfam" id="PF00228">
    <property type="entry name" value="Bowman-Birk_leg"/>
    <property type="match status" value="1"/>
</dbReference>
<dbReference type="AlphaFoldDB" id="A0A1E5W609"/>
<feature type="non-terminal residue" evidence="7">
    <location>
        <position position="1"/>
    </location>
</feature>
<evidence type="ECO:0000313" key="7">
    <source>
        <dbReference type="EMBL" id="OEL32801.1"/>
    </source>
</evidence>
<name>A0A1E5W609_9POAL</name>
<evidence type="ECO:0000259" key="6">
    <source>
        <dbReference type="SMART" id="SM00269"/>
    </source>
</evidence>
<comment type="similarity">
    <text evidence="3">Belongs to the Bowman-Birk serine protease inhibitor family.</text>
</comment>
<evidence type="ECO:0000313" key="8">
    <source>
        <dbReference type="Proteomes" id="UP000095767"/>
    </source>
</evidence>
<accession>A0A1E5W609</accession>
<gene>
    <name evidence="7" type="ORF">BAE44_0006179</name>
</gene>
<dbReference type="SUPFAM" id="SSF57247">
    <property type="entry name" value="Bowman-Birk inhibitor, BBI"/>
    <property type="match status" value="1"/>
</dbReference>